<reference evidence="2 3" key="1">
    <citation type="submission" date="2019-08" db="EMBL/GenBank/DDBJ databases">
        <title>Actinomadura sp. nov. CYP1-5 isolated from mountain soil.</title>
        <authorList>
            <person name="Songsumanus A."/>
            <person name="Kuncharoen N."/>
            <person name="Kudo T."/>
            <person name="Yuki M."/>
            <person name="Igarashi Y."/>
            <person name="Tanasupawat S."/>
        </authorList>
    </citation>
    <scope>NUCLEOTIDE SEQUENCE [LARGE SCALE GENOMIC DNA]</scope>
    <source>
        <strain evidence="2 3">CYP1-5</strain>
    </source>
</reference>
<dbReference type="GO" id="GO:0005198">
    <property type="term" value="F:structural molecule activity"/>
    <property type="evidence" value="ECO:0007669"/>
    <property type="project" value="InterPro"/>
</dbReference>
<accession>A0A5D3FGL1</accession>
<keyword evidence="3" id="KW-1185">Reference proteome</keyword>
<protein>
    <submittedName>
        <fullName evidence="2">Phage capsid protein</fullName>
    </submittedName>
</protein>
<dbReference type="RefSeq" id="WP_148763404.1">
    <property type="nucleotide sequence ID" value="NZ_VSRQ01000005.1"/>
</dbReference>
<feature type="region of interest" description="Disordered" evidence="1">
    <location>
        <begin position="295"/>
        <end position="448"/>
    </location>
</feature>
<dbReference type="AlphaFoldDB" id="A0A5D3FGL1"/>
<proteinExistence type="predicted"/>
<gene>
    <name evidence="2" type="ORF">FXF68_25525</name>
</gene>
<evidence type="ECO:0000313" key="3">
    <source>
        <dbReference type="Proteomes" id="UP000323505"/>
    </source>
</evidence>
<feature type="region of interest" description="Disordered" evidence="1">
    <location>
        <begin position="487"/>
        <end position="510"/>
    </location>
</feature>
<sequence length="651" mass="72312">MAVDADQVDAIAASIADIYRESESALVRLVARHLSEGLDSPAAEQRLGTIRALRRGAQAVIASLEADSGPAIRDGLARSYRHGWTNATAGLPERFMPRSGIGQAAREAAKERSGTGFVEALAAALHGDFGRVTRNILRNVEDAYRSVQAAAAARILTGAETRRQSAQAAWQRLVDRGIMSFTDRAGRRWRLSSYVEMAARTNVQRAATTGQVDRLDSIGVNLVLVSNSPQECKLCRPFEGKILRTDDGPLNVQVEHPTRDGVMTTVEAYATLDQARSAGLFHPNCRHSVSVYLPGVSKLPKPPLADPEGDKARQRQRELERRIRRQKERAEAALTPEARKAANARVRRAQADLRDHLAANPELKRLRYREQPGAGNTPPRGGPQGGPAGDLGPPREPTLDGGPAPRPPSRTRRVDDRDQPPALDRQPAPDQPELESPPLPRLDPRTLPDDDLERRMLEALERDPDEFERLAKEVDRRDVERRAAEARRAANRERAERRREQQAEERAERMEELLGAGVPEEEAIEEVYGISIATQRRRRAIDDLRAEGFTGRGFEDLARASYKDHVHRQWLAAERATRGALLNRAGEARGIDPGRLFSGPEATARKWASDELKAWWDQHGRMTFAEWKAQLLDDSGAIRRLRDQGGGDFLI</sequence>
<feature type="compositionally biased region" description="Basic and acidic residues" evidence="1">
    <location>
        <begin position="308"/>
        <end position="321"/>
    </location>
</feature>
<organism evidence="2 3">
    <name type="scientific">Actinomadura decatromicini</name>
    <dbReference type="NCBI Taxonomy" id="2604572"/>
    <lineage>
        <taxon>Bacteria</taxon>
        <taxon>Bacillati</taxon>
        <taxon>Actinomycetota</taxon>
        <taxon>Actinomycetes</taxon>
        <taxon>Streptosporangiales</taxon>
        <taxon>Thermomonosporaceae</taxon>
        <taxon>Actinomadura</taxon>
    </lineage>
</organism>
<evidence type="ECO:0000256" key="1">
    <source>
        <dbReference type="SAM" id="MobiDB-lite"/>
    </source>
</evidence>
<dbReference type="EMBL" id="VSRQ01000005">
    <property type="protein sequence ID" value="TYK47164.1"/>
    <property type="molecule type" value="Genomic_DNA"/>
</dbReference>
<dbReference type="Proteomes" id="UP000323505">
    <property type="component" value="Unassembled WGS sequence"/>
</dbReference>
<evidence type="ECO:0000313" key="2">
    <source>
        <dbReference type="EMBL" id="TYK47164.1"/>
    </source>
</evidence>
<name>A0A5D3FGL1_9ACTN</name>
<feature type="compositionally biased region" description="Basic and acidic residues" evidence="1">
    <location>
        <begin position="349"/>
        <end position="370"/>
    </location>
</feature>
<comment type="caution">
    <text evidence="2">The sequence shown here is derived from an EMBL/GenBank/DDBJ whole genome shotgun (WGS) entry which is preliminary data.</text>
</comment>
<dbReference type="Pfam" id="PF06152">
    <property type="entry name" value="Phage_min_cap2"/>
    <property type="match status" value="1"/>
</dbReference>
<dbReference type="InterPro" id="IPR009319">
    <property type="entry name" value="Phage_A118_VSP1"/>
</dbReference>